<accession>A0A916Q9H2</accession>
<reference evidence="1" key="1">
    <citation type="submission" date="2020-06" db="EMBL/GenBank/DDBJ databases">
        <title>Characterization of fructooligosaccharide metabolism and fructooligosaccharide-degrading enzymes in human commensal butyrate producers.</title>
        <authorList>
            <person name="Tanno H."/>
            <person name="Fujii T."/>
            <person name="Hirano K."/>
            <person name="Maeno S."/>
            <person name="Tonozuka T."/>
            <person name="Sakamoto M."/>
            <person name="Ohkuma M."/>
            <person name="Tochio T."/>
            <person name="Endo A."/>
        </authorList>
    </citation>
    <scope>NUCLEOTIDE SEQUENCE</scope>
    <source>
        <strain evidence="1">JCM 17466</strain>
    </source>
</reference>
<comment type="caution">
    <text evidence="1">The sequence shown here is derived from an EMBL/GenBank/DDBJ whole genome shotgun (WGS) entry which is preliminary data.</text>
</comment>
<name>A0A916Q9H2_9FIRM</name>
<dbReference type="Proteomes" id="UP000613208">
    <property type="component" value="Unassembled WGS sequence"/>
</dbReference>
<dbReference type="EMBL" id="BLYI01000043">
    <property type="protein sequence ID" value="GFO85501.1"/>
    <property type="molecule type" value="Genomic_DNA"/>
</dbReference>
<keyword evidence="2" id="KW-1185">Reference proteome</keyword>
<evidence type="ECO:0000313" key="2">
    <source>
        <dbReference type="Proteomes" id="UP000613208"/>
    </source>
</evidence>
<proteinExistence type="predicted"/>
<sequence length="106" mass="12111">MSEFEDNIIEEDNPVLHLELEDGTVMDCAVVAIFEAGPQTYIALIPVEELDSEEEETALLLYRYVVSPEDEESFDLENIEDDEEYKLVTDTLDEILEESIEDGDSF</sequence>
<dbReference type="InterPro" id="IPR009711">
    <property type="entry name" value="UPF0473"/>
</dbReference>
<dbReference type="AlphaFoldDB" id="A0A916Q9H2"/>
<evidence type="ECO:0000313" key="1">
    <source>
        <dbReference type="EMBL" id="GFO85501.1"/>
    </source>
</evidence>
<gene>
    <name evidence="1" type="ORF">ANBU17_18480</name>
</gene>
<evidence type="ECO:0008006" key="3">
    <source>
        <dbReference type="Google" id="ProtNLM"/>
    </source>
</evidence>
<dbReference type="Pfam" id="PF06949">
    <property type="entry name" value="DUF1292"/>
    <property type="match status" value="1"/>
</dbReference>
<protein>
    <recommendedName>
        <fullName evidence="3">DUF1292 domain-containing protein</fullName>
    </recommendedName>
</protein>
<organism evidence="1 2">
    <name type="scientific">Anaerostipes butyraticus</name>
    <dbReference type="NCBI Taxonomy" id="645466"/>
    <lineage>
        <taxon>Bacteria</taxon>
        <taxon>Bacillati</taxon>
        <taxon>Bacillota</taxon>
        <taxon>Clostridia</taxon>
        <taxon>Lachnospirales</taxon>
        <taxon>Lachnospiraceae</taxon>
        <taxon>Anaerostipes</taxon>
    </lineage>
</organism>
<dbReference type="RefSeq" id="WP_201311208.1">
    <property type="nucleotide sequence ID" value="NZ_BLYI01000043.1"/>
</dbReference>